<keyword evidence="1" id="KW-0175">Coiled coil</keyword>
<comment type="caution">
    <text evidence="5">The sequence shown here is derived from an EMBL/GenBank/DDBJ whole genome shotgun (WGS) entry which is preliminary data.</text>
</comment>
<accession>A0A2P6P3L4</accession>
<evidence type="ECO:0000259" key="3">
    <source>
        <dbReference type="Pfam" id="PF11443"/>
    </source>
</evidence>
<dbReference type="OrthoDB" id="1149618at2759"/>
<feature type="coiled-coil region" evidence="1">
    <location>
        <begin position="201"/>
        <end position="238"/>
    </location>
</feature>
<dbReference type="AlphaFoldDB" id="A0A2P6P3L4"/>
<organism evidence="5 6">
    <name type="scientific">Rosa chinensis</name>
    <name type="common">China rose</name>
    <dbReference type="NCBI Taxonomy" id="74649"/>
    <lineage>
        <taxon>Eukaryota</taxon>
        <taxon>Viridiplantae</taxon>
        <taxon>Streptophyta</taxon>
        <taxon>Embryophyta</taxon>
        <taxon>Tracheophyta</taxon>
        <taxon>Spermatophyta</taxon>
        <taxon>Magnoliopsida</taxon>
        <taxon>eudicotyledons</taxon>
        <taxon>Gunneridae</taxon>
        <taxon>Pentapetalae</taxon>
        <taxon>rosids</taxon>
        <taxon>fabids</taxon>
        <taxon>Rosales</taxon>
        <taxon>Rosaceae</taxon>
        <taxon>Rosoideae</taxon>
        <taxon>Rosoideae incertae sedis</taxon>
        <taxon>Rosa</taxon>
    </lineage>
</organism>
<gene>
    <name evidence="5" type="ORF">RchiOBHm_Chr7g0184981</name>
</gene>
<reference evidence="5 6" key="1">
    <citation type="journal article" date="2018" name="Nat. Genet.">
        <title>The Rosa genome provides new insights in the design of modern roses.</title>
        <authorList>
            <person name="Bendahmane M."/>
        </authorList>
    </citation>
    <scope>NUCLEOTIDE SEQUENCE [LARGE SCALE GENOMIC DNA]</scope>
    <source>
        <strain evidence="6">cv. Old Blush</strain>
    </source>
</reference>
<evidence type="ECO:0000259" key="4">
    <source>
        <dbReference type="Pfam" id="PF25043"/>
    </source>
</evidence>
<evidence type="ECO:0008006" key="7">
    <source>
        <dbReference type="Google" id="ProtNLM"/>
    </source>
</evidence>
<dbReference type="OMA" id="RTMEWGC"/>
<sequence length="649" mass="73501">MAPPSLLGPPQVTNPVPPAQPDSGARPPMGLTENCSPTFLTSGSPCLDLFFQVVPDTPASYLNKQLPLAWAYNPLTTLKLICNLRGVRGTGKSDKEGFYTAALWLHKNHPKTLACNAASLAEFGYFKDLPEILYRLLEGQDVREKQKMDWQCRKRTIRRLVGRVSIGRRRVRRGGCAKLNKSKQVGKPKAVSRQKLPKDVREKMAAEKRRLEKEKVSAARLEKKIAMAKKAVARYQRDPDYRFLHDRVSDLFADCLKYDMESLKNNNTNTIGLAAKWCPSLDSSFDRATLLCESIARKIFTRELYPEYEGVEDAHYAYRVRDRLRKEVLVPLRKVLQLPEVYMGANKWGEIPYKRVASVAMKLYKGKFLKHDEERFKKYLEDVKAGKATIAAGALLPHEIIASLNDEDGGEVGELQWKRMVEDLVELGKLRNCMAVCDVSGSMEGTPMEVCVALGLLVSELSEEPWKGKVITFSQNPQLHLIQGDDLSSKCEFVRRMEWGMNTDLQKVFDLILQVAVKGKLKPEQMIKRVFVFSDMEFDEASGHRGYGYGYYGREDNEPQSWETDYEVIQRKYKENGYGDAVPQIVFWNLRDSGSTPVTATTPGVALLSGFSKNALKMFLNDDIEQIQPDIVMEAAISGEEYQRLVLVD</sequence>
<evidence type="ECO:0000313" key="6">
    <source>
        <dbReference type="Proteomes" id="UP000238479"/>
    </source>
</evidence>
<dbReference type="Pfam" id="PF25043">
    <property type="entry name" value="DUF7788"/>
    <property type="match status" value="1"/>
</dbReference>
<dbReference type="PANTHER" id="PTHR31373">
    <property type="entry name" value="OS06G0652100 PROTEIN"/>
    <property type="match status" value="1"/>
</dbReference>
<dbReference type="PANTHER" id="PTHR31373:SF17">
    <property type="entry name" value="OS06G0652100 PROTEIN"/>
    <property type="match status" value="1"/>
</dbReference>
<name>A0A2P6P3L4_ROSCH</name>
<dbReference type="InterPro" id="IPR056690">
    <property type="entry name" value="DUF7788"/>
</dbReference>
<protein>
    <recommendedName>
        <fullName evidence="7">von Willebrand factor, type A</fullName>
    </recommendedName>
</protein>
<dbReference type="EMBL" id="PDCK01000045">
    <property type="protein sequence ID" value="PRQ16505.1"/>
    <property type="molecule type" value="Genomic_DNA"/>
</dbReference>
<dbReference type="InterPro" id="IPR036465">
    <property type="entry name" value="vWFA_dom_sf"/>
</dbReference>
<evidence type="ECO:0000256" key="1">
    <source>
        <dbReference type="SAM" id="Coils"/>
    </source>
</evidence>
<dbReference type="Gramene" id="PRQ16505">
    <property type="protein sequence ID" value="PRQ16505"/>
    <property type="gene ID" value="RchiOBHm_Chr7g0184981"/>
</dbReference>
<dbReference type="SUPFAM" id="SSF53300">
    <property type="entry name" value="vWA-like"/>
    <property type="match status" value="1"/>
</dbReference>
<evidence type="ECO:0000313" key="5">
    <source>
        <dbReference type="EMBL" id="PRQ16505.1"/>
    </source>
</evidence>
<dbReference type="Proteomes" id="UP000238479">
    <property type="component" value="Chromosome 7"/>
</dbReference>
<keyword evidence="6" id="KW-1185">Reference proteome</keyword>
<dbReference type="Gene3D" id="3.40.50.410">
    <property type="entry name" value="von Willebrand factor, type A domain"/>
    <property type="match status" value="1"/>
</dbReference>
<feature type="region of interest" description="Disordered" evidence="2">
    <location>
        <begin position="1"/>
        <end position="31"/>
    </location>
</feature>
<dbReference type="InterPro" id="IPR011205">
    <property type="entry name" value="UCP015417_vWA"/>
</dbReference>
<dbReference type="PIRSF" id="PIRSF015417">
    <property type="entry name" value="T31B5_30_vWA"/>
    <property type="match status" value="1"/>
</dbReference>
<dbReference type="InterPro" id="IPR058580">
    <property type="entry name" value="DUF2828"/>
</dbReference>
<proteinExistence type="predicted"/>
<dbReference type="Pfam" id="PF11443">
    <property type="entry name" value="DUF2828"/>
    <property type="match status" value="1"/>
</dbReference>
<feature type="domain" description="DUF2828" evidence="3">
    <location>
        <begin position="32"/>
        <end position="430"/>
    </location>
</feature>
<feature type="domain" description="DUF7788" evidence="4">
    <location>
        <begin position="432"/>
        <end position="626"/>
    </location>
</feature>
<evidence type="ECO:0000256" key="2">
    <source>
        <dbReference type="SAM" id="MobiDB-lite"/>
    </source>
</evidence>